<protein>
    <recommendedName>
        <fullName evidence="4">Zn(2)-C6 fungal-type domain-containing protein</fullName>
    </recommendedName>
</protein>
<accession>A0A9P6IAP1</accession>
<keyword evidence="3" id="KW-1185">Reference proteome</keyword>
<dbReference type="GeneID" id="62159076"/>
<evidence type="ECO:0000313" key="2">
    <source>
        <dbReference type="EMBL" id="KAF9879050.1"/>
    </source>
</evidence>
<dbReference type="InterPro" id="IPR052973">
    <property type="entry name" value="Fungal_sec-metab_reg_TF"/>
</dbReference>
<feature type="region of interest" description="Disordered" evidence="1">
    <location>
        <begin position="1"/>
        <end position="23"/>
    </location>
</feature>
<evidence type="ECO:0008006" key="4">
    <source>
        <dbReference type="Google" id="ProtNLM"/>
    </source>
</evidence>
<proteinExistence type="predicted"/>
<feature type="compositionally biased region" description="Polar residues" evidence="1">
    <location>
        <begin position="1"/>
        <end position="12"/>
    </location>
</feature>
<reference evidence="2" key="2">
    <citation type="submission" date="2020-11" db="EMBL/GenBank/DDBJ databases">
        <title>Whole genome sequencing of Colletotrichum sp.</title>
        <authorList>
            <person name="Li H."/>
        </authorList>
    </citation>
    <scope>NUCLEOTIDE SEQUENCE</scope>
    <source>
        <strain evidence="2">CkLH20</strain>
    </source>
</reference>
<comment type="caution">
    <text evidence="2">The sequence shown here is derived from an EMBL/GenBank/DDBJ whole genome shotgun (WGS) entry which is preliminary data.</text>
</comment>
<evidence type="ECO:0000256" key="1">
    <source>
        <dbReference type="SAM" id="MobiDB-lite"/>
    </source>
</evidence>
<dbReference type="EMBL" id="JAATWM020000008">
    <property type="protein sequence ID" value="KAF9879050.1"/>
    <property type="molecule type" value="Genomic_DNA"/>
</dbReference>
<sequence length="698" mass="78085">MSSHFPGNSLQESSEKSQAAGHYGHQHLAGLDAGPSSSAFQGPGLASGLAEGLANIFGCCQNCFTPNAFHIPDGYQLIPAPNTFEYGATSGYEVEKQPSADVSQQEAYIPTTVASNGTNYPNEGPEMMSNYVANFQPVQESPSHGMAAPPVVPDNLVYAPDIPEVSYYTNAPNTSGPDDSQNLSNVNSHSASHSAPAVDLMSAPFDGSLIGPPLPPTMQHQRDLASLPSGCQYMTQEMEVKGEDVGHSAAGARLDIVYSHQRPPASKRGPFKDIKQRQETANTRKTGSCMRCKLQRIRCVPDPEDPSGGCMTCKPKANSNHKHINRMPCMRVKITDVKCFKPGQVHGYEWTLRWAENGPLDNIANWASSEVKTIQVTEGYTHGMSVLLHVRRFIPQNGDRLERSWYTPEGVKKSVPIPPYAITDLDEAQSAYQEYIKRGVVECFSSVIQGVMGARDRLLFETYRMAWQLSQDPRVSTEERELLTQTLELWVAVRLTTKSVEIVGNETLGMDRGILDKTSPQHGRIPLPPVMGAQLDLVLIQQIQTRLRREMLEKLSKMVHANKPKTWLTTYLVTFILLHNIALLTNHDASYAKKHGMKTRFAREAEVREYHRGGVILLSYFHYCNKGTVPFTEECREQDLRQLAQLDEQAVRFVQWTRAQVMEHKREWDGLNAQAYDQPYFFVSQLFQREWQPADWVC</sequence>
<dbReference type="OrthoDB" id="3474066at2759"/>
<reference evidence="2" key="1">
    <citation type="submission" date="2020-03" db="EMBL/GenBank/DDBJ databases">
        <authorList>
            <person name="He L."/>
        </authorList>
    </citation>
    <scope>NUCLEOTIDE SEQUENCE</scope>
    <source>
        <strain evidence="2">CkLH20</strain>
    </source>
</reference>
<dbReference type="AlphaFoldDB" id="A0A9P6IAP1"/>
<dbReference type="PANTHER" id="PTHR35392:SF3">
    <property type="entry name" value="ZN(2)-C6 FUNGAL-TYPE DOMAIN-CONTAINING PROTEIN"/>
    <property type="match status" value="1"/>
</dbReference>
<dbReference type="Proteomes" id="UP000781932">
    <property type="component" value="Unassembled WGS sequence"/>
</dbReference>
<gene>
    <name evidence="2" type="ORF">CkaCkLH20_03283</name>
</gene>
<evidence type="ECO:0000313" key="3">
    <source>
        <dbReference type="Proteomes" id="UP000781932"/>
    </source>
</evidence>
<dbReference type="RefSeq" id="XP_038748511.1">
    <property type="nucleotide sequence ID" value="XM_038886002.1"/>
</dbReference>
<organism evidence="2 3">
    <name type="scientific">Colletotrichum karsti</name>
    <dbReference type="NCBI Taxonomy" id="1095194"/>
    <lineage>
        <taxon>Eukaryota</taxon>
        <taxon>Fungi</taxon>
        <taxon>Dikarya</taxon>
        <taxon>Ascomycota</taxon>
        <taxon>Pezizomycotina</taxon>
        <taxon>Sordariomycetes</taxon>
        <taxon>Hypocreomycetidae</taxon>
        <taxon>Glomerellales</taxon>
        <taxon>Glomerellaceae</taxon>
        <taxon>Colletotrichum</taxon>
        <taxon>Colletotrichum boninense species complex</taxon>
    </lineage>
</organism>
<feature type="region of interest" description="Disordered" evidence="1">
    <location>
        <begin position="168"/>
        <end position="195"/>
    </location>
</feature>
<feature type="compositionally biased region" description="Low complexity" evidence="1">
    <location>
        <begin position="184"/>
        <end position="195"/>
    </location>
</feature>
<feature type="compositionally biased region" description="Polar residues" evidence="1">
    <location>
        <begin position="168"/>
        <end position="183"/>
    </location>
</feature>
<name>A0A9P6IAP1_9PEZI</name>
<dbReference type="PANTHER" id="PTHR35392">
    <property type="entry name" value="ZN(II)2CYS6 TRANSCRIPTION FACTOR (EUROFUNG)-RELATED-RELATED"/>
    <property type="match status" value="1"/>
</dbReference>